<evidence type="ECO:0000313" key="5">
    <source>
        <dbReference type="Proteomes" id="UP000288216"/>
    </source>
</evidence>
<dbReference type="GO" id="GO:0016020">
    <property type="term" value="C:membrane"/>
    <property type="evidence" value="ECO:0007669"/>
    <property type="project" value="TreeGrafter"/>
</dbReference>
<reference evidence="4 5" key="1">
    <citation type="journal article" date="2018" name="Nat. Ecol. Evol.">
        <title>Shark genomes provide insights into elasmobranch evolution and the origin of vertebrates.</title>
        <authorList>
            <person name="Hara Y"/>
            <person name="Yamaguchi K"/>
            <person name="Onimaru K"/>
            <person name="Kadota M"/>
            <person name="Koyanagi M"/>
            <person name="Keeley SD"/>
            <person name="Tatsumi K"/>
            <person name="Tanaka K"/>
            <person name="Motone F"/>
            <person name="Kageyama Y"/>
            <person name="Nozu R"/>
            <person name="Adachi N"/>
            <person name="Nishimura O"/>
            <person name="Nakagawa R"/>
            <person name="Tanegashima C"/>
            <person name="Kiyatake I"/>
            <person name="Matsumoto R"/>
            <person name="Murakumo K"/>
            <person name="Nishida K"/>
            <person name="Terakita A"/>
            <person name="Kuratani S"/>
            <person name="Sato K"/>
            <person name="Hyodo S Kuraku.S."/>
        </authorList>
    </citation>
    <scope>NUCLEOTIDE SEQUENCE [LARGE SCALE GENOMIC DNA]</scope>
</reference>
<keyword evidence="1" id="KW-0547">Nucleotide-binding</keyword>
<dbReference type="OrthoDB" id="6500128at2759"/>
<evidence type="ECO:0000256" key="2">
    <source>
        <dbReference type="ARBA" id="ARBA00022840"/>
    </source>
</evidence>
<dbReference type="InterPro" id="IPR003439">
    <property type="entry name" value="ABC_transporter-like_ATP-bd"/>
</dbReference>
<dbReference type="EMBL" id="BFAA01017531">
    <property type="protein sequence ID" value="GCB75055.1"/>
    <property type="molecule type" value="Genomic_DNA"/>
</dbReference>
<keyword evidence="5" id="KW-1185">Reference proteome</keyword>
<gene>
    <name evidence="4" type="ORF">scyTo_0020876</name>
</gene>
<dbReference type="GO" id="GO:0016887">
    <property type="term" value="F:ATP hydrolysis activity"/>
    <property type="evidence" value="ECO:0007669"/>
    <property type="project" value="InterPro"/>
</dbReference>
<dbReference type="Proteomes" id="UP000288216">
    <property type="component" value="Unassembled WGS sequence"/>
</dbReference>
<organism evidence="4 5">
    <name type="scientific">Scyliorhinus torazame</name>
    <name type="common">Cloudy catshark</name>
    <name type="synonym">Catulus torazame</name>
    <dbReference type="NCBI Taxonomy" id="75743"/>
    <lineage>
        <taxon>Eukaryota</taxon>
        <taxon>Metazoa</taxon>
        <taxon>Chordata</taxon>
        <taxon>Craniata</taxon>
        <taxon>Vertebrata</taxon>
        <taxon>Chondrichthyes</taxon>
        <taxon>Elasmobranchii</taxon>
        <taxon>Galeomorphii</taxon>
        <taxon>Galeoidea</taxon>
        <taxon>Carcharhiniformes</taxon>
        <taxon>Scyliorhinidae</taxon>
        <taxon>Scyliorhinus</taxon>
    </lineage>
</organism>
<proteinExistence type="predicted"/>
<dbReference type="AlphaFoldDB" id="A0A401PPM4"/>
<dbReference type="InterPro" id="IPR050173">
    <property type="entry name" value="ABC_transporter_C-like"/>
</dbReference>
<feature type="non-terminal residue" evidence="4">
    <location>
        <position position="1"/>
    </location>
</feature>
<protein>
    <recommendedName>
        <fullName evidence="3">ABC transporter domain-containing protein</fullName>
    </recommendedName>
</protein>
<dbReference type="PANTHER" id="PTHR24223">
    <property type="entry name" value="ATP-BINDING CASSETTE SUB-FAMILY C"/>
    <property type="match status" value="1"/>
</dbReference>
<sequence>QEKIGIVGRTGSGKSSLSVALFRLVEPLTGTILIDDIDICTVALEDLRSKLSIIPQDPVLFVGTVRYNLDPFGNYKEETIWEALERTYMKDMVSKLPKKLESEIIVFDEATASIDSETDSLIQQTIREEFKHCTMLTIAHRINTVLECDRILVMDNGKAVEFDKPAVLLQNQSSMFASMLAVANKMKQ</sequence>
<evidence type="ECO:0000313" key="4">
    <source>
        <dbReference type="EMBL" id="GCB75055.1"/>
    </source>
</evidence>
<dbReference type="SUPFAM" id="SSF52540">
    <property type="entry name" value="P-loop containing nucleoside triphosphate hydrolases"/>
    <property type="match status" value="1"/>
</dbReference>
<dbReference type="STRING" id="75743.A0A401PPM4"/>
<evidence type="ECO:0000259" key="3">
    <source>
        <dbReference type="Pfam" id="PF00005"/>
    </source>
</evidence>
<accession>A0A401PPM4</accession>
<comment type="caution">
    <text evidence="4">The sequence shown here is derived from an EMBL/GenBank/DDBJ whole genome shotgun (WGS) entry which is preliminary data.</text>
</comment>
<dbReference type="PANTHER" id="PTHR24223:SF10">
    <property type="entry name" value="ATP-BINDING CASSETTE SUB-FAMILY C MEMBER 12"/>
    <property type="match status" value="1"/>
</dbReference>
<dbReference type="GO" id="GO:0042626">
    <property type="term" value="F:ATPase-coupled transmembrane transporter activity"/>
    <property type="evidence" value="ECO:0007669"/>
    <property type="project" value="TreeGrafter"/>
</dbReference>
<name>A0A401PPM4_SCYTO</name>
<dbReference type="OMA" id="TAMICIS"/>
<dbReference type="InterPro" id="IPR027417">
    <property type="entry name" value="P-loop_NTPase"/>
</dbReference>
<feature type="domain" description="ABC transporter" evidence="3">
    <location>
        <begin position="2"/>
        <end position="97"/>
    </location>
</feature>
<keyword evidence="2" id="KW-0067">ATP-binding</keyword>
<dbReference type="GO" id="GO:0005524">
    <property type="term" value="F:ATP binding"/>
    <property type="evidence" value="ECO:0007669"/>
    <property type="project" value="UniProtKB-KW"/>
</dbReference>
<dbReference type="Pfam" id="PF00005">
    <property type="entry name" value="ABC_tran"/>
    <property type="match status" value="1"/>
</dbReference>
<dbReference type="Gene3D" id="3.40.50.300">
    <property type="entry name" value="P-loop containing nucleotide triphosphate hydrolases"/>
    <property type="match status" value="2"/>
</dbReference>
<dbReference type="CDD" id="cd03244">
    <property type="entry name" value="ABCC_MRP_domain2"/>
    <property type="match status" value="1"/>
</dbReference>
<evidence type="ECO:0000256" key="1">
    <source>
        <dbReference type="ARBA" id="ARBA00022741"/>
    </source>
</evidence>